<evidence type="ECO:0000256" key="1">
    <source>
        <dbReference type="SAM" id="MobiDB-lite"/>
    </source>
</evidence>
<feature type="region of interest" description="Disordered" evidence="1">
    <location>
        <begin position="505"/>
        <end position="526"/>
    </location>
</feature>
<sequence length="526" mass="60569">METATPTALTSEGVAESSLPAAVTHVGLATSENPSVAPPLLPPLVSSHIATARRALPGHSEEVYYDQCTPAQLRRIIDNRRLTDPYPAGLTLYYYYIRELQRADRCLHFRFLDLPLEMRLMAYRELLQFDVDEDDDYRPIGRAYPTILRTCKLVYAEAKHILCLENTFSAVFKVQDGEVHRRVVRVHNDRGQDDELVNVKYCSLPRGMNDFPRFSRSISVLKVSLEWQDMPEKVPGLHYWGGVFNNNLHALAAFLVDGHNLKSLHIKLRLPEQLCQRGYESTLHPLRRLHNIPDFKLDGCPFPRIEARLKQDLRATRPSFNTLGYYRLLYEAAEWHTDYLQELYAKPNAHYECEHCDCHKCECEACDRTDDGGCPWTGCECDDCGCHLCRCQACGCDDRNAPEHLREIDDIFAKVWWHWQGDYAFSSRLEDKFLGCLLQFRDYLIKIPEEGTNEKVSRHLEESEAYLAKSGLLEQWKGETKYQGMGEPAARASYEPRYYEDGVEYETGGKWSDNEEIDLPPTSTTH</sequence>
<dbReference type="AlphaFoldDB" id="A0AAJ0GFN2"/>
<keyword evidence="3" id="KW-1185">Reference proteome</keyword>
<protein>
    <submittedName>
        <fullName evidence="2">Uncharacterized protein</fullName>
    </submittedName>
</protein>
<organism evidence="2 3">
    <name type="scientific">Extremus antarcticus</name>
    <dbReference type="NCBI Taxonomy" id="702011"/>
    <lineage>
        <taxon>Eukaryota</taxon>
        <taxon>Fungi</taxon>
        <taxon>Dikarya</taxon>
        <taxon>Ascomycota</taxon>
        <taxon>Pezizomycotina</taxon>
        <taxon>Dothideomycetes</taxon>
        <taxon>Dothideomycetidae</taxon>
        <taxon>Mycosphaerellales</taxon>
        <taxon>Extremaceae</taxon>
        <taxon>Extremus</taxon>
    </lineage>
</organism>
<name>A0AAJ0GFN2_9PEZI</name>
<proteinExistence type="predicted"/>
<dbReference type="Proteomes" id="UP001271007">
    <property type="component" value="Unassembled WGS sequence"/>
</dbReference>
<evidence type="ECO:0000313" key="2">
    <source>
        <dbReference type="EMBL" id="KAK3056548.1"/>
    </source>
</evidence>
<evidence type="ECO:0000313" key="3">
    <source>
        <dbReference type="Proteomes" id="UP001271007"/>
    </source>
</evidence>
<reference evidence="2" key="1">
    <citation type="submission" date="2023-04" db="EMBL/GenBank/DDBJ databases">
        <title>Black Yeasts Isolated from many extreme environments.</title>
        <authorList>
            <person name="Coleine C."/>
            <person name="Stajich J.E."/>
            <person name="Selbmann L."/>
        </authorList>
    </citation>
    <scope>NUCLEOTIDE SEQUENCE</scope>
    <source>
        <strain evidence="2">CCFEE 5312</strain>
    </source>
</reference>
<dbReference type="EMBL" id="JAWDJX010000005">
    <property type="protein sequence ID" value="KAK3056548.1"/>
    <property type="molecule type" value="Genomic_DNA"/>
</dbReference>
<comment type="caution">
    <text evidence="2">The sequence shown here is derived from an EMBL/GenBank/DDBJ whole genome shotgun (WGS) entry which is preliminary data.</text>
</comment>
<gene>
    <name evidence="2" type="ORF">LTR09_002341</name>
</gene>
<accession>A0AAJ0GFN2</accession>